<evidence type="ECO:0000256" key="2">
    <source>
        <dbReference type="ARBA" id="ARBA00007834"/>
    </source>
</evidence>
<keyword evidence="5" id="KW-0966">Cell projection</keyword>
<feature type="region of interest" description="Disordered" evidence="6">
    <location>
        <begin position="126"/>
        <end position="156"/>
    </location>
</feature>
<keyword evidence="3" id="KW-0677">Repeat</keyword>
<dbReference type="GO" id="GO:0030992">
    <property type="term" value="C:intraciliary transport particle B"/>
    <property type="evidence" value="ECO:0007669"/>
    <property type="project" value="TreeGrafter"/>
</dbReference>
<dbReference type="InterPro" id="IPR011990">
    <property type="entry name" value="TPR-like_helical_dom_sf"/>
</dbReference>
<dbReference type="Proteomes" id="UP000355283">
    <property type="component" value="Unassembled WGS sequence"/>
</dbReference>
<dbReference type="PANTHER" id="PTHR14781:SF0">
    <property type="entry name" value="INTRAFLAGELLAR TRANSPORT PROTEIN 56"/>
    <property type="match status" value="1"/>
</dbReference>
<accession>A0A4D9D2Q5</accession>
<dbReference type="GO" id="GO:0097546">
    <property type="term" value="C:ciliary base"/>
    <property type="evidence" value="ECO:0007669"/>
    <property type="project" value="TreeGrafter"/>
</dbReference>
<evidence type="ECO:0000256" key="3">
    <source>
        <dbReference type="ARBA" id="ARBA00022737"/>
    </source>
</evidence>
<protein>
    <submittedName>
        <fullName evidence="7">Uncharacterized protein</fullName>
    </submittedName>
</protein>
<evidence type="ECO:0000256" key="6">
    <source>
        <dbReference type="SAM" id="MobiDB-lite"/>
    </source>
</evidence>
<reference evidence="7 8" key="1">
    <citation type="submission" date="2019-01" db="EMBL/GenBank/DDBJ databases">
        <title>Nuclear Genome Assembly of the Microalgal Biofuel strain Nannochloropsis salina CCMP1776.</title>
        <authorList>
            <person name="Hovde B."/>
        </authorList>
    </citation>
    <scope>NUCLEOTIDE SEQUENCE [LARGE SCALE GENOMIC DNA]</scope>
    <source>
        <strain evidence="7 8">CCMP1776</strain>
    </source>
</reference>
<evidence type="ECO:0000313" key="7">
    <source>
        <dbReference type="EMBL" id="TFJ86021.1"/>
    </source>
</evidence>
<dbReference type="GO" id="GO:0035735">
    <property type="term" value="P:intraciliary transport involved in cilium assembly"/>
    <property type="evidence" value="ECO:0007669"/>
    <property type="project" value="TreeGrafter"/>
</dbReference>
<keyword evidence="4" id="KW-0802">TPR repeat</keyword>
<comment type="caution">
    <text evidence="7">The sequence shown here is derived from an EMBL/GenBank/DDBJ whole genome shotgun (WGS) entry which is preliminary data.</text>
</comment>
<feature type="compositionally biased region" description="Basic and acidic residues" evidence="6">
    <location>
        <begin position="126"/>
        <end position="136"/>
    </location>
</feature>
<organism evidence="7 8">
    <name type="scientific">Nannochloropsis salina CCMP1776</name>
    <dbReference type="NCBI Taxonomy" id="1027361"/>
    <lineage>
        <taxon>Eukaryota</taxon>
        <taxon>Sar</taxon>
        <taxon>Stramenopiles</taxon>
        <taxon>Ochrophyta</taxon>
        <taxon>Eustigmatophyceae</taxon>
        <taxon>Eustigmatales</taxon>
        <taxon>Monodopsidaceae</taxon>
        <taxon>Microchloropsis</taxon>
        <taxon>Microchloropsis salina</taxon>
    </lineage>
</organism>
<evidence type="ECO:0000313" key="8">
    <source>
        <dbReference type="Proteomes" id="UP000355283"/>
    </source>
</evidence>
<dbReference type="GO" id="GO:0035720">
    <property type="term" value="P:intraciliary anterograde transport"/>
    <property type="evidence" value="ECO:0007669"/>
    <property type="project" value="TreeGrafter"/>
</dbReference>
<dbReference type="PANTHER" id="PTHR14781">
    <property type="entry name" value="INTRAFLAGELLAR TRANSPORT PROTEIN 56"/>
    <property type="match status" value="1"/>
</dbReference>
<dbReference type="GO" id="GO:0120170">
    <property type="term" value="F:intraciliary transport particle B binding"/>
    <property type="evidence" value="ECO:0007669"/>
    <property type="project" value="TreeGrafter"/>
</dbReference>
<proteinExistence type="inferred from homology"/>
<comment type="similarity">
    <text evidence="2">Belongs to the IFT56 family.</text>
</comment>
<dbReference type="AlphaFoldDB" id="A0A4D9D2Q5"/>
<gene>
    <name evidence="7" type="ORF">NSK_002841</name>
</gene>
<dbReference type="EMBL" id="SDOX01000010">
    <property type="protein sequence ID" value="TFJ86021.1"/>
    <property type="molecule type" value="Genomic_DNA"/>
</dbReference>
<dbReference type="FunFam" id="1.25.40.10:FF:001373">
    <property type="entry name" value="Tetratricopeptide repeat domain 26"/>
    <property type="match status" value="1"/>
</dbReference>
<evidence type="ECO:0000256" key="4">
    <source>
        <dbReference type="ARBA" id="ARBA00022803"/>
    </source>
</evidence>
<evidence type="ECO:0000256" key="5">
    <source>
        <dbReference type="ARBA" id="ARBA00023273"/>
    </source>
</evidence>
<dbReference type="InterPro" id="IPR030511">
    <property type="entry name" value="TTC26"/>
</dbReference>
<evidence type="ECO:0000256" key="1">
    <source>
        <dbReference type="ARBA" id="ARBA00004138"/>
    </source>
</evidence>
<dbReference type="OrthoDB" id="95390at2759"/>
<name>A0A4D9D2Q5_9STRA</name>
<dbReference type="Gene3D" id="1.25.40.10">
    <property type="entry name" value="Tetratricopeptide repeat domain"/>
    <property type="match status" value="2"/>
</dbReference>
<dbReference type="Pfam" id="PF13432">
    <property type="entry name" value="TPR_16"/>
    <property type="match status" value="1"/>
</dbReference>
<sequence length="629" mass="70445">MMLAKPASGTSKSLGKILNKHPTKRNGGLAFSQGSGLVPSVVAPNDASTGRVDCLVPTVEQFVRARDYAGALAVLDFTRRMERVDGGSTLEYLLWRAYCAFHMGEYEQALHTYEGILRGEHWASDGEGRDLRDEKTQSPSKGHSQRTDGTAEVAGPKADTSLPEIHLFRACCHYYLQQYQEAERAAMQGPLEEGGLRTRLLFHIAHKQGNETKLLHYHHQLTDGVEDQLSLAAIHYLRSHFQEAVEVYKRLLLEHRDDVALNVYVALCYYKMDHYDVVMEILAAYLQAHPGSLVALNLKACTTYRLYNGKAAETELRKGLGEGYGVDLQEHALLRHNLVVFRGGEGALRVLPPLVDVIPEARLNLVIYYLRHNGTEEAFELMRHLEPSTPQEYILKGIVNAGRGLALGSREHLKMAQQLFQLVGASASECDTIPGRQSMASCFFLLKNFEDVNTYLSSIRTYMGTDDDFHWNYGISLAAVGDYQAAERVLFAVRNEEYKGEPAFLAWLCRCCIMNGNPHYAWELYLQADATAGAAATFALLQLVANDCYRMGHFLLAAKAFHVLERLDPDDPEYWEGKRGACAGVLQLCLAGTLPKEELQEAMILLREGNVNNPQAEYMLRVMKKYAME</sequence>
<dbReference type="GO" id="GO:0036064">
    <property type="term" value="C:ciliary basal body"/>
    <property type="evidence" value="ECO:0007669"/>
    <property type="project" value="TreeGrafter"/>
</dbReference>
<comment type="subcellular location">
    <subcellularLocation>
        <location evidence="1">Cell projection</location>
        <location evidence="1">Cilium</location>
    </subcellularLocation>
</comment>
<dbReference type="SUPFAM" id="SSF48452">
    <property type="entry name" value="TPR-like"/>
    <property type="match status" value="3"/>
</dbReference>
<keyword evidence="8" id="KW-1185">Reference proteome</keyword>